<accession>A0A8H5D6R3</accession>
<organism evidence="1 2">
    <name type="scientific">Tetrapyrgos nigripes</name>
    <dbReference type="NCBI Taxonomy" id="182062"/>
    <lineage>
        <taxon>Eukaryota</taxon>
        <taxon>Fungi</taxon>
        <taxon>Dikarya</taxon>
        <taxon>Basidiomycota</taxon>
        <taxon>Agaricomycotina</taxon>
        <taxon>Agaricomycetes</taxon>
        <taxon>Agaricomycetidae</taxon>
        <taxon>Agaricales</taxon>
        <taxon>Marasmiineae</taxon>
        <taxon>Marasmiaceae</taxon>
        <taxon>Tetrapyrgos</taxon>
    </lineage>
</organism>
<keyword evidence="2" id="KW-1185">Reference proteome</keyword>
<evidence type="ECO:0008006" key="3">
    <source>
        <dbReference type="Google" id="ProtNLM"/>
    </source>
</evidence>
<dbReference type="PANTHER" id="PTHR36166:SF1">
    <property type="entry name" value="SRPBCC DOMAIN-CONTAINING PROTEIN"/>
    <property type="match status" value="1"/>
</dbReference>
<reference evidence="1 2" key="1">
    <citation type="journal article" date="2020" name="ISME J.">
        <title>Uncovering the hidden diversity of litter-decomposition mechanisms in mushroom-forming fungi.</title>
        <authorList>
            <person name="Floudas D."/>
            <person name="Bentzer J."/>
            <person name="Ahren D."/>
            <person name="Johansson T."/>
            <person name="Persson P."/>
            <person name="Tunlid A."/>
        </authorList>
    </citation>
    <scope>NUCLEOTIDE SEQUENCE [LARGE SCALE GENOMIC DNA]</scope>
    <source>
        <strain evidence="1 2">CBS 291.85</strain>
    </source>
</reference>
<protein>
    <recommendedName>
        <fullName evidence="3">Coenzyme Q-binding protein COQ10 START domain-containing protein</fullName>
    </recommendedName>
</protein>
<dbReference type="OrthoDB" id="509124at2759"/>
<dbReference type="PANTHER" id="PTHR36166">
    <property type="entry name" value="CHROMOSOME 9, WHOLE GENOME SHOTGUN SEQUENCE"/>
    <property type="match status" value="1"/>
</dbReference>
<comment type="caution">
    <text evidence="1">The sequence shown here is derived from an EMBL/GenBank/DDBJ whole genome shotgun (WGS) entry which is preliminary data.</text>
</comment>
<dbReference type="InterPro" id="IPR023393">
    <property type="entry name" value="START-like_dom_sf"/>
</dbReference>
<proteinExistence type="predicted"/>
<evidence type="ECO:0000313" key="2">
    <source>
        <dbReference type="Proteomes" id="UP000559256"/>
    </source>
</evidence>
<dbReference type="InterPro" id="IPR019587">
    <property type="entry name" value="Polyketide_cyclase/dehydratase"/>
</dbReference>
<dbReference type="Pfam" id="PF10604">
    <property type="entry name" value="Polyketide_cyc2"/>
    <property type="match status" value="1"/>
</dbReference>
<sequence>MSDWGRDTPPEASSGVFVSATSITIDAPPEKVWSTLLDFKSYREWNPFVRHQVLTDASRNPLPESSQEPSPGKYVYMNPVHLPPQMDKPSLPWQKNSTLVVITYLNHETRRVAWRTASFPRFLLDAERWQTVSVGDDGKTRYETYEVFRGPLAYVVNFFMGKHLHQAARAMAEGLKARAEAS</sequence>
<dbReference type="Gene3D" id="3.30.530.20">
    <property type="match status" value="1"/>
</dbReference>
<dbReference type="Proteomes" id="UP000559256">
    <property type="component" value="Unassembled WGS sequence"/>
</dbReference>
<dbReference type="AlphaFoldDB" id="A0A8H5D6R3"/>
<dbReference type="SUPFAM" id="SSF55961">
    <property type="entry name" value="Bet v1-like"/>
    <property type="match status" value="1"/>
</dbReference>
<dbReference type="CDD" id="cd07822">
    <property type="entry name" value="SRPBCC_4"/>
    <property type="match status" value="1"/>
</dbReference>
<name>A0A8H5D6R3_9AGAR</name>
<dbReference type="EMBL" id="JAACJM010000058">
    <property type="protein sequence ID" value="KAF5354590.1"/>
    <property type="molecule type" value="Genomic_DNA"/>
</dbReference>
<evidence type="ECO:0000313" key="1">
    <source>
        <dbReference type="EMBL" id="KAF5354590.1"/>
    </source>
</evidence>
<gene>
    <name evidence="1" type="ORF">D9758_011215</name>
</gene>